<feature type="domain" description="KIB1-4 beta-propeller" evidence="2">
    <location>
        <begin position="60"/>
        <end position="341"/>
    </location>
</feature>
<dbReference type="SUPFAM" id="SSF81383">
    <property type="entry name" value="F-box domain"/>
    <property type="match status" value="1"/>
</dbReference>
<name>A0A9R0TFH5_TRITD</name>
<evidence type="ECO:0008006" key="5">
    <source>
        <dbReference type="Google" id="ProtNLM"/>
    </source>
</evidence>
<reference evidence="3 4" key="1">
    <citation type="submission" date="2017-09" db="EMBL/GenBank/DDBJ databases">
        <authorList>
            <consortium name="International Durum Wheat Genome Sequencing Consortium (IDWGSC)"/>
            <person name="Milanesi L."/>
        </authorList>
    </citation>
    <scope>NUCLEOTIDE SEQUENCE [LARGE SCALE GENOMIC DNA]</scope>
    <source>
        <strain evidence="4">cv. Svevo</strain>
    </source>
</reference>
<dbReference type="Gene3D" id="1.20.1280.50">
    <property type="match status" value="1"/>
</dbReference>
<accession>A0A9R0TFH5</accession>
<dbReference type="Pfam" id="PF03478">
    <property type="entry name" value="Beta-prop_KIB1-4"/>
    <property type="match status" value="1"/>
</dbReference>
<dbReference type="Gramene" id="TRITD5Av1G015550.1">
    <property type="protein sequence ID" value="TRITD5Av1G015550.1"/>
    <property type="gene ID" value="TRITD5Av1G015550"/>
</dbReference>
<evidence type="ECO:0000313" key="3">
    <source>
        <dbReference type="EMBL" id="VAI12758.1"/>
    </source>
</evidence>
<protein>
    <recommendedName>
        <fullName evidence="5">F-box domain-containing protein</fullName>
    </recommendedName>
</protein>
<sequence length="388" mass="43932">MASISSWSDLPQDLLRLVIARVALPVDRARFRAVCRSWRSVPSPRRTPWLVAPDGFLMRFEDDPCRLVAFPDNCRCIGSTDSWLVMDLTDSKTRTHTYTLENFFSKTTVPFPELDTVIGNVSKPFEVRKVLMRSPPEGLVAVRTNKYSYPIILVQPGKGLWLPQPRTAPYTRLIDIAFLHDRLYGLTRDEDLFSFHIAFDGKGAPTVTGMECIVKHSTVDHDHHEHGLEQPRKSTGDNIEYNGMRYDDDEDGVVMTIWYLVESRARGKLLMVRRQIKGPQLATRFTCKVEVFEADASTSTWVPVSGGLDGHALFVSKRFSRSVFAGGDVAEDTIYFMETGEAYNMRSKTTTPPILMASTHATCLFLPGSLDCYKKEKESTYTNLRVDQ</sequence>
<dbReference type="EMBL" id="LT934119">
    <property type="protein sequence ID" value="VAI12758.1"/>
    <property type="molecule type" value="Genomic_DNA"/>
</dbReference>
<organism evidence="3 4">
    <name type="scientific">Triticum turgidum subsp. durum</name>
    <name type="common">Durum wheat</name>
    <name type="synonym">Triticum durum</name>
    <dbReference type="NCBI Taxonomy" id="4567"/>
    <lineage>
        <taxon>Eukaryota</taxon>
        <taxon>Viridiplantae</taxon>
        <taxon>Streptophyta</taxon>
        <taxon>Embryophyta</taxon>
        <taxon>Tracheophyta</taxon>
        <taxon>Spermatophyta</taxon>
        <taxon>Magnoliopsida</taxon>
        <taxon>Liliopsida</taxon>
        <taxon>Poales</taxon>
        <taxon>Poaceae</taxon>
        <taxon>BOP clade</taxon>
        <taxon>Pooideae</taxon>
        <taxon>Triticodae</taxon>
        <taxon>Triticeae</taxon>
        <taxon>Triticinae</taxon>
        <taxon>Triticum</taxon>
    </lineage>
</organism>
<dbReference type="Proteomes" id="UP000324705">
    <property type="component" value="Chromosome 5A"/>
</dbReference>
<dbReference type="AlphaFoldDB" id="A0A9R0TFH5"/>
<dbReference type="OMA" id="TIYFMET"/>
<dbReference type="PANTHER" id="PTHR33110:SF141">
    <property type="entry name" value="F-BOX DOMAIN-CONTAINING PROTEIN"/>
    <property type="match status" value="1"/>
</dbReference>
<dbReference type="InterPro" id="IPR005174">
    <property type="entry name" value="KIB1-4_b-propeller"/>
</dbReference>
<keyword evidence="4" id="KW-1185">Reference proteome</keyword>
<dbReference type="Pfam" id="PF00646">
    <property type="entry name" value="F-box"/>
    <property type="match status" value="1"/>
</dbReference>
<dbReference type="InterPro" id="IPR001810">
    <property type="entry name" value="F-box_dom"/>
</dbReference>
<dbReference type="InterPro" id="IPR036047">
    <property type="entry name" value="F-box-like_dom_sf"/>
</dbReference>
<evidence type="ECO:0000259" key="1">
    <source>
        <dbReference type="Pfam" id="PF00646"/>
    </source>
</evidence>
<evidence type="ECO:0000259" key="2">
    <source>
        <dbReference type="Pfam" id="PF03478"/>
    </source>
</evidence>
<proteinExistence type="predicted"/>
<dbReference type="PANTHER" id="PTHR33110">
    <property type="entry name" value="F-BOX/KELCH-REPEAT PROTEIN-RELATED"/>
    <property type="match status" value="1"/>
</dbReference>
<gene>
    <name evidence="3" type="ORF">TRITD_5Av1G015550</name>
</gene>
<feature type="domain" description="F-box" evidence="1">
    <location>
        <begin position="7"/>
        <end position="41"/>
    </location>
</feature>
<evidence type="ECO:0000313" key="4">
    <source>
        <dbReference type="Proteomes" id="UP000324705"/>
    </source>
</evidence>